<gene>
    <name evidence="1" type="ORF">J1605_001754</name>
</gene>
<reference evidence="1 2" key="1">
    <citation type="submission" date="2022-11" db="EMBL/GenBank/DDBJ databases">
        <title>Whole genome sequence of Eschrichtius robustus ER-17-0199.</title>
        <authorList>
            <person name="Bruniche-Olsen A."/>
            <person name="Black A.N."/>
            <person name="Fields C.J."/>
            <person name="Walden K."/>
            <person name="Dewoody J.A."/>
        </authorList>
    </citation>
    <scope>NUCLEOTIDE SEQUENCE [LARGE SCALE GENOMIC DNA]</scope>
    <source>
        <strain evidence="1">ER-17-0199</strain>
        <tissue evidence="1">Blubber</tissue>
    </source>
</reference>
<comment type="caution">
    <text evidence="1">The sequence shown here is derived from an EMBL/GenBank/DDBJ whole genome shotgun (WGS) entry which is preliminary data.</text>
</comment>
<evidence type="ECO:0000313" key="1">
    <source>
        <dbReference type="EMBL" id="KAJ8797447.1"/>
    </source>
</evidence>
<keyword evidence="2" id="KW-1185">Reference proteome</keyword>
<proteinExistence type="predicted"/>
<dbReference type="AlphaFoldDB" id="A0AB34HXA4"/>
<dbReference type="PANTHER" id="PTHR47315">
    <property type="entry name" value="FIBROUS SHEATH INTERACTING PROTEIN 2"/>
    <property type="match status" value="1"/>
</dbReference>
<evidence type="ECO:0000313" key="2">
    <source>
        <dbReference type="Proteomes" id="UP001159641"/>
    </source>
</evidence>
<dbReference type="InterPro" id="IPR038891">
    <property type="entry name" value="FSIP2"/>
</dbReference>
<dbReference type="Proteomes" id="UP001159641">
    <property type="component" value="Unassembled WGS sequence"/>
</dbReference>
<dbReference type="PANTHER" id="PTHR47315:SF3">
    <property type="entry name" value="FIBROUS SHEATH-INTERACTING PROTEIN 2-LIKE"/>
    <property type="match status" value="1"/>
</dbReference>
<accession>A0AB34HXA4</accession>
<organism evidence="1 2">
    <name type="scientific">Eschrichtius robustus</name>
    <name type="common">California gray whale</name>
    <name type="synonym">Eschrichtius gibbosus</name>
    <dbReference type="NCBI Taxonomy" id="9764"/>
    <lineage>
        <taxon>Eukaryota</taxon>
        <taxon>Metazoa</taxon>
        <taxon>Chordata</taxon>
        <taxon>Craniata</taxon>
        <taxon>Vertebrata</taxon>
        <taxon>Euteleostomi</taxon>
        <taxon>Mammalia</taxon>
        <taxon>Eutheria</taxon>
        <taxon>Laurasiatheria</taxon>
        <taxon>Artiodactyla</taxon>
        <taxon>Whippomorpha</taxon>
        <taxon>Cetacea</taxon>
        <taxon>Mysticeti</taxon>
        <taxon>Eschrichtiidae</taxon>
        <taxon>Eschrichtius</taxon>
    </lineage>
</organism>
<protein>
    <submittedName>
        <fullName evidence="1">Uncharacterized protein</fullName>
    </submittedName>
</protein>
<name>A0AB34HXA4_ESCRO</name>
<dbReference type="EMBL" id="JAIQCJ010000250">
    <property type="protein sequence ID" value="KAJ8797447.1"/>
    <property type="molecule type" value="Genomic_DNA"/>
</dbReference>
<sequence>MAMDLYLSNCYNTAQAAAAKAAASSLTADREQCNSVSGDQLVLLRDPGLVSEGKEGGQTEEGEISAEGVIKDEYRAPWRKDILRRLKKGRYVTSNNKVVCTLKELNKYRQYLTSLKLHFEINYIREQEWKTKEMLLLTKIGEEVKREARVEEQRRKDKEEAHQKKWPKLTRIAIDGESESGLNLDFKGWSEMGPVSRK</sequence>